<dbReference type="EMBL" id="JAKOGI010001774">
    <property type="protein sequence ID" value="KAJ8424094.1"/>
    <property type="molecule type" value="Genomic_DNA"/>
</dbReference>
<dbReference type="OrthoDB" id="6513042at2759"/>
<organism evidence="3 4">
    <name type="scientific">Carnegiea gigantea</name>
    <dbReference type="NCBI Taxonomy" id="171969"/>
    <lineage>
        <taxon>Eukaryota</taxon>
        <taxon>Viridiplantae</taxon>
        <taxon>Streptophyta</taxon>
        <taxon>Embryophyta</taxon>
        <taxon>Tracheophyta</taxon>
        <taxon>Spermatophyta</taxon>
        <taxon>Magnoliopsida</taxon>
        <taxon>eudicotyledons</taxon>
        <taxon>Gunneridae</taxon>
        <taxon>Pentapetalae</taxon>
        <taxon>Caryophyllales</taxon>
        <taxon>Cactineae</taxon>
        <taxon>Cactaceae</taxon>
        <taxon>Cactoideae</taxon>
        <taxon>Echinocereeae</taxon>
        <taxon>Carnegiea</taxon>
    </lineage>
</organism>
<accession>A0A9Q1GR74</accession>
<evidence type="ECO:0000259" key="2">
    <source>
        <dbReference type="Pfam" id="PF10382"/>
    </source>
</evidence>
<dbReference type="InterPro" id="IPR018838">
    <property type="entry name" value="ZGRF1-like_N"/>
</dbReference>
<evidence type="ECO:0000313" key="4">
    <source>
        <dbReference type="Proteomes" id="UP001153076"/>
    </source>
</evidence>
<reference evidence="3" key="1">
    <citation type="submission" date="2022-04" db="EMBL/GenBank/DDBJ databases">
        <title>Carnegiea gigantea Genome sequencing and assembly v2.</title>
        <authorList>
            <person name="Copetti D."/>
            <person name="Sanderson M.J."/>
            <person name="Burquez A."/>
            <person name="Wojciechowski M.F."/>
        </authorList>
    </citation>
    <scope>NUCLEOTIDE SEQUENCE</scope>
    <source>
        <strain evidence="3">SGP5-SGP5p</strain>
        <tissue evidence="3">Aerial part</tissue>
    </source>
</reference>
<evidence type="ECO:0000256" key="1">
    <source>
        <dbReference type="SAM" id="MobiDB-lite"/>
    </source>
</evidence>
<dbReference type="Pfam" id="PF10382">
    <property type="entry name" value="ZGRF1-like_N"/>
    <property type="match status" value="2"/>
</dbReference>
<feature type="compositionally biased region" description="Polar residues" evidence="1">
    <location>
        <begin position="578"/>
        <end position="591"/>
    </location>
</feature>
<evidence type="ECO:0000313" key="3">
    <source>
        <dbReference type="EMBL" id="KAJ8424094.1"/>
    </source>
</evidence>
<sequence>MGEVRKKWSVTYTKHVKQKRKVYQDGILHLLSNNKMMLYDESEQLLDSRFLTKDEVVESGESLSFTCFLVDIGDPKSNQNIISCPNPKSEYDDRTKEKTQLQHGKKLTTHRSKGYKLQLKLNISRRKTLASNISPSQMIIREFKKNEQFKYEVQQTRSPPSATNSSFTEWEALYTTQITQKAKKYHDGFICVIACGSQGRQVILYDSSKNQLDKRFLKKDEVVGSGESLAFDAYLVDIGDCVRNKEHDTDVKLHGKNCKMTERRDTMTGQQWHKSFADNLGSDAQRIKVIAQQDQFKVGKSTTTEKPQHTACSSKHINCNLGSLGAEKMKLGKTDPSHMHLRDGPYHLKFSHQASVLSFPHPSPQQASLTDFHSSSTAHQILSILRNPAATDRTLIVQEAPAKQCPSRHPELVQFDSKSQEFQGSHPQHQHASGMAVEKCKDKKTENEGCTRTLGDDSQSETGRNDLSAPTGSHNNNKARPVCTQGIEAVKSHTLVGSALIDRLRAAVDHGTAVIQDSRQGKCGHFTYVCIVDPNADFSPVKSEAGTHHDQHRTTLSEAYPKSEGVSGPNVDEHKPNCSANDHSNSSNQSRLRLGTELAKLAD</sequence>
<protein>
    <recommendedName>
        <fullName evidence="2">5'-3' DNA helicase ZGRF1-like N-terminal domain-containing protein</fullName>
    </recommendedName>
</protein>
<gene>
    <name evidence="3" type="ORF">Cgig2_000840</name>
</gene>
<name>A0A9Q1GR74_9CARY</name>
<feature type="compositionally biased region" description="Polar residues" evidence="1">
    <location>
        <begin position="468"/>
        <end position="478"/>
    </location>
</feature>
<dbReference type="GO" id="GO:0006302">
    <property type="term" value="P:double-strand break repair"/>
    <property type="evidence" value="ECO:0007669"/>
    <property type="project" value="TreeGrafter"/>
</dbReference>
<dbReference type="AlphaFoldDB" id="A0A9Q1GR74"/>
<feature type="compositionally biased region" description="Basic and acidic residues" evidence="1">
    <location>
        <begin position="545"/>
        <end position="555"/>
    </location>
</feature>
<keyword evidence="4" id="KW-1185">Reference proteome</keyword>
<dbReference type="PANTHER" id="PTHR28535">
    <property type="entry name" value="ZINC FINGER GRF-TYPE CONTAINING 1"/>
    <property type="match status" value="1"/>
</dbReference>
<comment type="caution">
    <text evidence="3">The sequence shown here is derived from an EMBL/GenBank/DDBJ whole genome shotgun (WGS) entry which is preliminary data.</text>
</comment>
<dbReference type="GO" id="GO:0035861">
    <property type="term" value="C:site of double-strand break"/>
    <property type="evidence" value="ECO:0007669"/>
    <property type="project" value="TreeGrafter"/>
</dbReference>
<feature type="compositionally biased region" description="Polar residues" evidence="1">
    <location>
        <begin position="417"/>
        <end position="431"/>
    </location>
</feature>
<feature type="domain" description="5'-3' DNA helicase ZGRF1-like N-terminal" evidence="2">
    <location>
        <begin position="6"/>
        <end position="79"/>
    </location>
</feature>
<feature type="region of interest" description="Disordered" evidence="1">
    <location>
        <begin position="541"/>
        <end position="603"/>
    </location>
</feature>
<feature type="compositionally biased region" description="Basic and acidic residues" evidence="1">
    <location>
        <begin position="438"/>
        <end position="449"/>
    </location>
</feature>
<feature type="domain" description="5'-3' DNA helicase ZGRF1-like N-terminal" evidence="2">
    <location>
        <begin position="169"/>
        <end position="248"/>
    </location>
</feature>
<dbReference type="Proteomes" id="UP001153076">
    <property type="component" value="Unassembled WGS sequence"/>
</dbReference>
<dbReference type="GO" id="GO:0005634">
    <property type="term" value="C:nucleus"/>
    <property type="evidence" value="ECO:0007669"/>
    <property type="project" value="TreeGrafter"/>
</dbReference>
<feature type="region of interest" description="Disordered" evidence="1">
    <location>
        <begin position="417"/>
        <end position="480"/>
    </location>
</feature>
<dbReference type="InterPro" id="IPR052800">
    <property type="entry name" value="DNA_Repair_Helicase_ZGRF1"/>
</dbReference>
<dbReference type="PANTHER" id="PTHR28535:SF1">
    <property type="entry name" value="PROTEIN ZGRF1"/>
    <property type="match status" value="1"/>
</dbReference>
<proteinExistence type="predicted"/>